<name>Q2SJJ2_HAHCH</name>
<dbReference type="KEGG" id="hch:HCH_02361"/>
<dbReference type="STRING" id="349521.HCH_02361"/>
<reference evidence="1 2" key="1">
    <citation type="journal article" date="2005" name="Nucleic Acids Res.">
        <title>Genomic blueprint of Hahella chejuensis, a marine microbe producing an algicidal agent.</title>
        <authorList>
            <person name="Jeong H."/>
            <person name="Yim J.H."/>
            <person name="Lee C."/>
            <person name="Choi S.-H."/>
            <person name="Park Y.K."/>
            <person name="Yoon S.H."/>
            <person name="Hur C.-G."/>
            <person name="Kang H.-Y."/>
            <person name="Kim D."/>
            <person name="Lee H.H."/>
            <person name="Park K.H."/>
            <person name="Park S.-H."/>
            <person name="Park H.-S."/>
            <person name="Lee H.K."/>
            <person name="Oh T.K."/>
            <person name="Kim J.F."/>
        </authorList>
    </citation>
    <scope>NUCLEOTIDE SEQUENCE [LARGE SCALE GENOMIC DNA]</scope>
    <source>
        <strain evidence="1 2">KCTC 2396</strain>
    </source>
</reference>
<dbReference type="Proteomes" id="UP000000238">
    <property type="component" value="Chromosome"/>
</dbReference>
<gene>
    <name evidence="1" type="ordered locus">HCH_02361</name>
</gene>
<sequence>MLDFLFGDLYVFFVSYAPILFFAFVIFSAVLWEDHEARLFLVSFLSLILVCYFVYNFGGMSFVFIFFFVLVFEFVDMYRRGIGCQQICSVLWRVVRNSFIIYILFVLIAGLFF</sequence>
<evidence type="ECO:0000313" key="1">
    <source>
        <dbReference type="EMBL" id="ABC29182.1"/>
    </source>
</evidence>
<protein>
    <submittedName>
        <fullName evidence="1">Uncharacterized protein</fullName>
    </submittedName>
</protein>
<dbReference type="AlphaFoldDB" id="Q2SJJ2"/>
<evidence type="ECO:0000313" key="2">
    <source>
        <dbReference type="Proteomes" id="UP000000238"/>
    </source>
</evidence>
<organism evidence="1 2">
    <name type="scientific">Hahella chejuensis (strain KCTC 2396)</name>
    <dbReference type="NCBI Taxonomy" id="349521"/>
    <lineage>
        <taxon>Bacteria</taxon>
        <taxon>Pseudomonadati</taxon>
        <taxon>Pseudomonadota</taxon>
        <taxon>Gammaproteobacteria</taxon>
        <taxon>Oceanospirillales</taxon>
        <taxon>Hahellaceae</taxon>
        <taxon>Hahella</taxon>
    </lineage>
</organism>
<keyword evidence="2" id="KW-1185">Reference proteome</keyword>
<proteinExistence type="predicted"/>
<dbReference type="EMBL" id="CP000155">
    <property type="protein sequence ID" value="ABC29182.1"/>
    <property type="molecule type" value="Genomic_DNA"/>
</dbReference>
<dbReference type="HOGENOM" id="CLU_2129951_0_0_6"/>
<accession>Q2SJJ2</accession>